<evidence type="ECO:0000313" key="6">
    <source>
        <dbReference type="Proteomes" id="UP001216638"/>
    </source>
</evidence>
<proteinExistence type="inferred from homology"/>
<protein>
    <recommendedName>
        <fullName evidence="3">Translation machinery-associated protein 20</fullName>
    </recommendedName>
</protein>
<gene>
    <name evidence="5" type="primary">TMA20</name>
    <name evidence="5" type="ORF">MBRA1_002131</name>
</gene>
<dbReference type="PANTHER" id="PTHR22798:SF0">
    <property type="entry name" value="MALIGNANT T-CELL-AMPLIFIED SEQUENCE 1"/>
    <property type="match status" value="1"/>
</dbReference>
<dbReference type="InterPro" id="IPR016437">
    <property type="entry name" value="MCT-1/Tma20"/>
</dbReference>
<dbReference type="InterPro" id="IPR002478">
    <property type="entry name" value="PUA"/>
</dbReference>
<dbReference type="PIRSF" id="PIRSF005067">
    <property type="entry name" value="Tma_RNA-bind_prd"/>
    <property type="match status" value="1"/>
</dbReference>
<dbReference type="GO" id="GO:0001731">
    <property type="term" value="P:formation of translation preinitiation complex"/>
    <property type="evidence" value="ECO:0007669"/>
    <property type="project" value="TreeGrafter"/>
</dbReference>
<accession>A0AAF0DU37</accession>
<dbReference type="GO" id="GO:0003723">
    <property type="term" value="F:RNA binding"/>
    <property type="evidence" value="ECO:0007669"/>
    <property type="project" value="InterPro"/>
</dbReference>
<dbReference type="PROSITE" id="PS50890">
    <property type="entry name" value="PUA"/>
    <property type="match status" value="1"/>
</dbReference>
<comment type="function">
    <text evidence="3">Involved in translation.</text>
</comment>
<dbReference type="InterPro" id="IPR015947">
    <property type="entry name" value="PUA-like_sf"/>
</dbReference>
<sequence>MSLFKKMDAKTDVGTPTSLKSSIQRGIRTKILEQYADTLGVNDGELLEQILPKKEPLTVVKFKREHVQILLLKGVPLFFQHYDGPWLPTLHVLHQYPTLLPWIQVDRGAIKFLLSGANVMAPGLTSAGGHLPDPAQGEKPLAKGTPVAIRSQGKTYEVAIGSLLADTEEIRSQGKGNVVDNVHYIGDDLWAVCSKGGFV</sequence>
<comment type="subcellular location">
    <subcellularLocation>
        <location evidence="1 3">Cytoplasm</location>
    </subcellularLocation>
</comment>
<dbReference type="EMBL" id="CP119952">
    <property type="protein sequence ID" value="WFC95483.1"/>
    <property type="molecule type" value="Genomic_DNA"/>
</dbReference>
<dbReference type="Pfam" id="PF01472">
    <property type="entry name" value="PUA"/>
    <property type="match status" value="1"/>
</dbReference>
<evidence type="ECO:0000256" key="3">
    <source>
        <dbReference type="PIRNR" id="PIRNR005067"/>
    </source>
</evidence>
<dbReference type="Proteomes" id="UP001216638">
    <property type="component" value="Chromosome 2"/>
</dbReference>
<keyword evidence="2 3" id="KW-0963">Cytoplasm</keyword>
<dbReference type="Gene3D" id="3.10.400.20">
    <property type="match status" value="1"/>
</dbReference>
<evidence type="ECO:0000259" key="4">
    <source>
        <dbReference type="SMART" id="SM00359"/>
    </source>
</evidence>
<evidence type="ECO:0000313" key="5">
    <source>
        <dbReference type="EMBL" id="WFC95483.1"/>
    </source>
</evidence>
<dbReference type="CDD" id="cd21155">
    <property type="entry name" value="PUA_MCTS-1-like"/>
    <property type="match status" value="1"/>
</dbReference>
<dbReference type="Pfam" id="PF17832">
    <property type="entry name" value="Pre-PUA"/>
    <property type="match status" value="1"/>
</dbReference>
<reference evidence="5" key="1">
    <citation type="submission" date="2023-03" db="EMBL/GenBank/DDBJ databases">
        <title>Mating type loci evolution in Malassezia.</title>
        <authorList>
            <person name="Coelho M.A."/>
        </authorList>
    </citation>
    <scope>NUCLEOTIDE SEQUENCE</scope>
    <source>
        <strain evidence="5">CBS 14135</strain>
    </source>
</reference>
<name>A0AAF0DU37_9BASI</name>
<evidence type="ECO:0000256" key="1">
    <source>
        <dbReference type="ARBA" id="ARBA00004496"/>
    </source>
</evidence>
<dbReference type="SUPFAM" id="SSF88697">
    <property type="entry name" value="PUA domain-like"/>
    <property type="match status" value="1"/>
</dbReference>
<keyword evidence="6" id="KW-1185">Reference proteome</keyword>
<dbReference type="AlphaFoldDB" id="A0AAF0DU37"/>
<evidence type="ECO:0000256" key="2">
    <source>
        <dbReference type="ARBA" id="ARBA00022490"/>
    </source>
</evidence>
<organism evidence="5 6">
    <name type="scientific">Malassezia brasiliensis</name>
    <dbReference type="NCBI Taxonomy" id="1821822"/>
    <lineage>
        <taxon>Eukaryota</taxon>
        <taxon>Fungi</taxon>
        <taxon>Dikarya</taxon>
        <taxon>Basidiomycota</taxon>
        <taxon>Ustilaginomycotina</taxon>
        <taxon>Malasseziomycetes</taxon>
        <taxon>Malasseziales</taxon>
        <taxon>Malasseziaceae</taxon>
        <taxon>Malassezia</taxon>
    </lineage>
</organism>
<feature type="domain" description="PUA" evidence="4">
    <location>
        <begin position="101"/>
        <end position="186"/>
    </location>
</feature>
<dbReference type="NCBIfam" id="TIGR00451">
    <property type="entry name" value="unchar_dom_2"/>
    <property type="match status" value="1"/>
</dbReference>
<dbReference type="InterPro" id="IPR041366">
    <property type="entry name" value="Pre-PUA"/>
</dbReference>
<dbReference type="PANTHER" id="PTHR22798">
    <property type="entry name" value="MCT-1 PROTEIN"/>
    <property type="match status" value="1"/>
</dbReference>
<dbReference type="InterPro" id="IPR004521">
    <property type="entry name" value="Uncharacterised_CHP00451"/>
</dbReference>
<dbReference type="GO" id="GO:0005737">
    <property type="term" value="C:cytoplasm"/>
    <property type="evidence" value="ECO:0007669"/>
    <property type="project" value="UniProtKB-SubCell"/>
</dbReference>
<comment type="similarity">
    <text evidence="3">Belongs to the TMA20 family.</text>
</comment>
<dbReference type="CDD" id="cd11609">
    <property type="entry name" value="MCT1_N"/>
    <property type="match status" value="1"/>
</dbReference>
<dbReference type="SMART" id="SM00359">
    <property type="entry name" value="PUA"/>
    <property type="match status" value="1"/>
</dbReference>